<organism evidence="2 3">
    <name type="scientific">Punica granatum</name>
    <name type="common">Pomegranate</name>
    <dbReference type="NCBI Taxonomy" id="22663"/>
    <lineage>
        <taxon>Eukaryota</taxon>
        <taxon>Viridiplantae</taxon>
        <taxon>Streptophyta</taxon>
        <taxon>Embryophyta</taxon>
        <taxon>Tracheophyta</taxon>
        <taxon>Spermatophyta</taxon>
        <taxon>Magnoliopsida</taxon>
        <taxon>eudicotyledons</taxon>
        <taxon>Gunneridae</taxon>
        <taxon>Pentapetalae</taxon>
        <taxon>rosids</taxon>
        <taxon>malvids</taxon>
        <taxon>Myrtales</taxon>
        <taxon>Lythraceae</taxon>
        <taxon>Punica</taxon>
    </lineage>
</organism>
<dbReference type="EMBL" id="PGOL01000134">
    <property type="protein sequence ID" value="PKI75971.1"/>
    <property type="molecule type" value="Genomic_DNA"/>
</dbReference>
<dbReference type="AlphaFoldDB" id="A0A2I0L5H6"/>
<name>A0A2I0L5H6_PUNGR</name>
<dbReference type="Proteomes" id="UP000233551">
    <property type="component" value="Unassembled WGS sequence"/>
</dbReference>
<comment type="caution">
    <text evidence="2">The sequence shown here is derived from an EMBL/GenBank/DDBJ whole genome shotgun (WGS) entry which is preliminary data.</text>
</comment>
<evidence type="ECO:0000256" key="1">
    <source>
        <dbReference type="SAM" id="MobiDB-lite"/>
    </source>
</evidence>
<gene>
    <name evidence="2" type="ORF">CRG98_003629</name>
</gene>
<sequence length="99" mass="10843">MDTSSSISRFASVSAPKFRCFDPTISKPAPANHRRYPPMSNGAPAPDSSNPVPDRKVVPETDSLSSIIYWYGAAQFGRWKSTDGGREISIVHHVRSVLP</sequence>
<evidence type="ECO:0000313" key="3">
    <source>
        <dbReference type="Proteomes" id="UP000233551"/>
    </source>
</evidence>
<proteinExistence type="predicted"/>
<feature type="region of interest" description="Disordered" evidence="1">
    <location>
        <begin position="22"/>
        <end position="57"/>
    </location>
</feature>
<protein>
    <submittedName>
        <fullName evidence="2">Uncharacterized protein</fullName>
    </submittedName>
</protein>
<accession>A0A2I0L5H6</accession>
<evidence type="ECO:0000313" key="2">
    <source>
        <dbReference type="EMBL" id="PKI75971.1"/>
    </source>
</evidence>
<keyword evidence="3" id="KW-1185">Reference proteome</keyword>
<reference evidence="2 3" key="1">
    <citation type="submission" date="2017-11" db="EMBL/GenBank/DDBJ databases">
        <title>De-novo sequencing of pomegranate (Punica granatum L.) genome.</title>
        <authorList>
            <person name="Akparov Z."/>
            <person name="Amiraslanov A."/>
            <person name="Hajiyeva S."/>
            <person name="Abbasov M."/>
            <person name="Kaur K."/>
            <person name="Hamwieh A."/>
            <person name="Solovyev V."/>
            <person name="Salamov A."/>
            <person name="Braich B."/>
            <person name="Kosarev P."/>
            <person name="Mahmoud A."/>
            <person name="Hajiyev E."/>
            <person name="Babayeva S."/>
            <person name="Izzatullayeva V."/>
            <person name="Mammadov A."/>
            <person name="Mammadov A."/>
            <person name="Sharifova S."/>
            <person name="Ojaghi J."/>
            <person name="Eynullazada K."/>
            <person name="Bayramov B."/>
            <person name="Abdulazimova A."/>
            <person name="Shahmuradov I."/>
        </authorList>
    </citation>
    <scope>NUCLEOTIDE SEQUENCE [LARGE SCALE GENOMIC DNA]</scope>
    <source>
        <strain evidence="3">cv. AG2017</strain>
        <tissue evidence="2">Leaf</tissue>
    </source>
</reference>